<comment type="caution">
    <text evidence="1">The sequence shown here is derived from an EMBL/GenBank/DDBJ whole genome shotgun (WGS) entry which is preliminary data.</text>
</comment>
<evidence type="ECO:0000313" key="1">
    <source>
        <dbReference type="EMBL" id="NYS70183.1"/>
    </source>
</evidence>
<dbReference type="Gene3D" id="2.40.50.140">
    <property type="entry name" value="Nucleic acid-binding proteins"/>
    <property type="match status" value="1"/>
</dbReference>
<dbReference type="CDD" id="cd04488">
    <property type="entry name" value="RecG_wedge_OBF"/>
    <property type="match status" value="1"/>
</dbReference>
<accession>A0A853ELH7</accession>
<dbReference type="InterPro" id="IPR012340">
    <property type="entry name" value="NA-bd_OB-fold"/>
</dbReference>
<dbReference type="Proteomes" id="UP000572528">
    <property type="component" value="Unassembled WGS sequence"/>
</dbReference>
<name>A0A853ELH7_9ACTO</name>
<proteinExistence type="predicted"/>
<evidence type="ECO:0000313" key="2">
    <source>
        <dbReference type="Proteomes" id="UP000572528"/>
    </source>
</evidence>
<reference evidence="1 2" key="1">
    <citation type="submission" date="2020-07" db="EMBL/GenBank/DDBJ databases">
        <title>MOT database genomes.</title>
        <authorList>
            <person name="Joseph S."/>
            <person name="Aduse-Opoku J."/>
            <person name="Hashim A."/>
            <person name="Wade W."/>
            <person name="Curtis M."/>
        </authorList>
    </citation>
    <scope>NUCLEOTIDE SEQUENCE [LARGE SCALE GENOMIC DNA]</scope>
    <source>
        <strain evidence="1 2">WMus004</strain>
    </source>
</reference>
<gene>
    <name evidence="1" type="ORF">HZZ05_11830</name>
</gene>
<dbReference type="AlphaFoldDB" id="A0A853ELH7"/>
<sequence length="125" mass="13327">MAPLGGALRALLDLVRADREQIQAQDEARSAQRRGTIPISSITPRSRACVSGVLRAVTYRPVSHKPVLVAQLFDGTGSVDLVWLGRRSIAGVSPGVHLIVEGMVLAGRSRPTIYNPTYTILGAGQ</sequence>
<dbReference type="RefSeq" id="WP_179901420.1">
    <property type="nucleotide sequence ID" value="NZ_JACBXV010000228.1"/>
</dbReference>
<protein>
    <submittedName>
        <fullName evidence="1">OB-fold nucleic acid binding domain-containing protein</fullName>
    </submittedName>
</protein>
<dbReference type="EMBL" id="JACBXV010000228">
    <property type="protein sequence ID" value="NYS70183.1"/>
    <property type="molecule type" value="Genomic_DNA"/>
</dbReference>
<organism evidence="1 2">
    <name type="scientific">Actinomyces bowdenii</name>
    <dbReference type="NCBI Taxonomy" id="131109"/>
    <lineage>
        <taxon>Bacteria</taxon>
        <taxon>Bacillati</taxon>
        <taxon>Actinomycetota</taxon>
        <taxon>Actinomycetes</taxon>
        <taxon>Actinomycetales</taxon>
        <taxon>Actinomycetaceae</taxon>
        <taxon>Actinomyces</taxon>
    </lineage>
</organism>